<feature type="compositionally biased region" description="Basic and acidic residues" evidence="1">
    <location>
        <begin position="352"/>
        <end position="363"/>
    </location>
</feature>
<feature type="compositionally biased region" description="Basic and acidic residues" evidence="1">
    <location>
        <begin position="271"/>
        <end position="298"/>
    </location>
</feature>
<sequence>MDDRTTGDSPHEILLALAGRIDDDLLAWCRELVAVGEDGRALELITGTLVADGTALPPRDRAAVVAAARAARTDLDVDAALPPAAAETDTAHRFAAGPGVEHLAAAVGALPERLVAGCRTWVTFRTTPAGSAPGPLPQPVVVVEVAADDQRPVDVLGYQLAIACARVGAPSAVEVVVAGSARPGYQRAALASAVPVHGADDDTGSASADTDTDTDTDTFAAQSPAPSPSPGSESSESEAETPASGIPESSGASAWPSLGSLVMPPPVRAFRSPEPDPAPLDRRSRREARDSGEARAEGSWDFGVDRATPAGGTPVVRPFASDADGSALFGGSGAEPDTADRASAHDTGAGRGDADRPGIDRSDTGGPGAARPDTDRLDADGLDTDRPDADRPDADRLDADRLDADRLDADRLDADRLDADRLDMDRPDADRLDTDRPDADRPDADRPDTGRADADPAAGITAAADRPLDGPDTDRPAPEPSPTDRAATEQDATERDAAERDGVDRPATGPGRAEPAPADPDRGDAAEQPLSGWPALARSRSAALAAASSFDPTEDAADAADRDGDLDTDLDTDHAADTEPAVPAPVTPLRSRTDLPRPRPTAVSPLPRPTDQEPPGPTPFGRRRPLAPVADFPRHPGPPAGSDSPALASIGDPFGGPIDDREASRTLPPIDEADPLGIGRLPVEHDAAHRAGGEDAGEPAPPVSDDWLADWISGDWAISRSTSSPDPLDPDQPLPGLSGPVEDAPASPEPPRPVPRPAPQPSARPVPRPSPVRPPAPAAPAPSETAARLSDADRDLLARLQSELGGGDAPRPRVSRRAGIAGENGNGAPNGRGPHPPPPDIAG</sequence>
<feature type="compositionally biased region" description="Low complexity" evidence="1">
    <location>
        <begin position="535"/>
        <end position="551"/>
    </location>
</feature>
<feature type="compositionally biased region" description="Basic and acidic residues" evidence="1">
    <location>
        <begin position="682"/>
        <end position="693"/>
    </location>
</feature>
<feature type="compositionally biased region" description="Low complexity" evidence="1">
    <location>
        <begin position="217"/>
        <end position="244"/>
    </location>
</feature>
<feature type="compositionally biased region" description="Basic and acidic residues" evidence="1">
    <location>
        <begin position="466"/>
        <end position="477"/>
    </location>
</feature>
<name>A0A7G7MMN1_9PSEU</name>
<feature type="compositionally biased region" description="Pro residues" evidence="1">
    <location>
        <begin position="606"/>
        <end position="618"/>
    </location>
</feature>
<proteinExistence type="predicted"/>
<reference evidence="2 3" key="1">
    <citation type="submission" date="2020-08" db="EMBL/GenBank/DDBJ databases">
        <authorList>
            <person name="Mo P."/>
        </authorList>
    </citation>
    <scope>NUCLEOTIDE SEQUENCE [LARGE SCALE GENOMIC DNA]</scope>
    <source>
        <strain evidence="2 3">CGMCC 4.1532</strain>
    </source>
</reference>
<dbReference type="AlphaFoldDB" id="A0A7G7MMN1"/>
<dbReference type="RefSeq" id="WP_185720866.1">
    <property type="nucleotide sequence ID" value="NZ_CP060131.1"/>
</dbReference>
<dbReference type="EMBL" id="CP060131">
    <property type="protein sequence ID" value="QNG54042.1"/>
    <property type="molecule type" value="Genomic_DNA"/>
</dbReference>
<evidence type="ECO:0000313" key="3">
    <source>
        <dbReference type="Proteomes" id="UP000515728"/>
    </source>
</evidence>
<evidence type="ECO:0000313" key="2">
    <source>
        <dbReference type="EMBL" id="QNG54042.1"/>
    </source>
</evidence>
<dbReference type="Proteomes" id="UP000515728">
    <property type="component" value="Chromosome"/>
</dbReference>
<feature type="compositionally biased region" description="Pro residues" evidence="1">
    <location>
        <begin position="747"/>
        <end position="780"/>
    </location>
</feature>
<feature type="compositionally biased region" description="Basic and acidic residues" evidence="1">
    <location>
        <begin position="559"/>
        <end position="577"/>
    </location>
</feature>
<evidence type="ECO:0000256" key="1">
    <source>
        <dbReference type="SAM" id="MobiDB-lite"/>
    </source>
</evidence>
<accession>A0A7G7MMN1</accession>
<feature type="compositionally biased region" description="Low complexity" evidence="1">
    <location>
        <begin position="455"/>
        <end position="465"/>
    </location>
</feature>
<feature type="compositionally biased region" description="Basic and acidic residues" evidence="1">
    <location>
        <begin position="486"/>
        <end position="504"/>
    </location>
</feature>
<feature type="compositionally biased region" description="Low complexity" evidence="1">
    <location>
        <begin position="734"/>
        <end position="746"/>
    </location>
</feature>
<organism evidence="2 3">
    <name type="scientific">Pseudonocardia petroleophila</name>
    <dbReference type="NCBI Taxonomy" id="37331"/>
    <lineage>
        <taxon>Bacteria</taxon>
        <taxon>Bacillati</taxon>
        <taxon>Actinomycetota</taxon>
        <taxon>Actinomycetes</taxon>
        <taxon>Pseudonocardiales</taxon>
        <taxon>Pseudonocardiaceae</taxon>
        <taxon>Pseudonocardia</taxon>
    </lineage>
</organism>
<keyword evidence="3" id="KW-1185">Reference proteome</keyword>
<gene>
    <name evidence="2" type="ORF">H6H00_09125</name>
</gene>
<feature type="region of interest" description="Disordered" evidence="1">
    <location>
        <begin position="194"/>
        <end position="843"/>
    </location>
</feature>
<feature type="compositionally biased region" description="Pro residues" evidence="1">
    <location>
        <begin position="834"/>
        <end position="843"/>
    </location>
</feature>
<protein>
    <submittedName>
        <fullName evidence="2">Uncharacterized protein</fullName>
    </submittedName>
</protein>
<dbReference type="KEGG" id="ppel:H6H00_09125"/>
<feature type="compositionally biased region" description="Basic and acidic residues" evidence="1">
    <location>
        <begin position="372"/>
        <end position="454"/>
    </location>
</feature>